<feature type="compositionally biased region" description="Low complexity" evidence="1">
    <location>
        <begin position="151"/>
        <end position="165"/>
    </location>
</feature>
<proteinExistence type="predicted"/>
<protein>
    <submittedName>
        <fullName evidence="3">Uncharacterized protein</fullName>
    </submittedName>
</protein>
<organism evidence="3 4">
    <name type="scientific">Sarocladium strictum</name>
    <name type="common">Black bundle disease fungus</name>
    <name type="synonym">Acremonium strictum</name>
    <dbReference type="NCBI Taxonomy" id="5046"/>
    <lineage>
        <taxon>Eukaryota</taxon>
        <taxon>Fungi</taxon>
        <taxon>Dikarya</taxon>
        <taxon>Ascomycota</taxon>
        <taxon>Pezizomycotina</taxon>
        <taxon>Sordariomycetes</taxon>
        <taxon>Hypocreomycetidae</taxon>
        <taxon>Hypocreales</taxon>
        <taxon>Sarocladiaceae</taxon>
        <taxon>Sarocladium</taxon>
    </lineage>
</organism>
<sequence>MAEATGWLQWTILLALTALALSLVVIAQILTTYSAGYMAAPTEIATFLDTVDFSIQENESHDRDVAKVQLLEDKIRLGRLLREIQKTGDDLREDLNALLLNDDSTTLRMSARFLWAAKSAKLQDRVRRLDLLRMRFLVVYMGVITANLQKQQQQQQQQQPQTQTPLSPPPPPPPPLPRDPEKMAMSTPTKPNLKKSFTDGPGHKRHPPLRRLTTQAIGHSESTGRPHRRGWAGVVEELQMSPRMHQRHASIEQAMAMEKTPPSV</sequence>
<evidence type="ECO:0000313" key="4">
    <source>
        <dbReference type="Proteomes" id="UP001175261"/>
    </source>
</evidence>
<keyword evidence="2" id="KW-0732">Signal</keyword>
<dbReference type="Proteomes" id="UP001175261">
    <property type="component" value="Unassembled WGS sequence"/>
</dbReference>
<comment type="caution">
    <text evidence="3">The sequence shown here is derived from an EMBL/GenBank/DDBJ whole genome shotgun (WGS) entry which is preliminary data.</text>
</comment>
<evidence type="ECO:0000313" key="3">
    <source>
        <dbReference type="EMBL" id="KAK0388237.1"/>
    </source>
</evidence>
<feature type="compositionally biased region" description="Pro residues" evidence="1">
    <location>
        <begin position="166"/>
        <end position="177"/>
    </location>
</feature>
<reference evidence="3" key="1">
    <citation type="submission" date="2022-10" db="EMBL/GenBank/DDBJ databases">
        <title>Determination and structural analysis of whole genome sequence of Sarocladium strictum F4-1.</title>
        <authorList>
            <person name="Hu L."/>
            <person name="Jiang Y."/>
        </authorList>
    </citation>
    <scope>NUCLEOTIDE SEQUENCE</scope>
    <source>
        <strain evidence="3">F4-1</strain>
    </source>
</reference>
<dbReference type="AlphaFoldDB" id="A0AA39GIY8"/>
<accession>A0AA39GIY8</accession>
<name>A0AA39GIY8_SARSR</name>
<feature type="compositionally biased region" description="Polar residues" evidence="1">
    <location>
        <begin position="212"/>
        <end position="223"/>
    </location>
</feature>
<feature type="region of interest" description="Disordered" evidence="1">
    <location>
        <begin position="150"/>
        <end position="230"/>
    </location>
</feature>
<evidence type="ECO:0000256" key="2">
    <source>
        <dbReference type="SAM" id="SignalP"/>
    </source>
</evidence>
<feature type="region of interest" description="Disordered" evidence="1">
    <location>
        <begin position="242"/>
        <end position="264"/>
    </location>
</feature>
<feature type="signal peptide" evidence="2">
    <location>
        <begin position="1"/>
        <end position="22"/>
    </location>
</feature>
<gene>
    <name evidence="3" type="ORF">NLU13_4482</name>
</gene>
<dbReference type="EMBL" id="JAPDFR010000003">
    <property type="protein sequence ID" value="KAK0388237.1"/>
    <property type="molecule type" value="Genomic_DNA"/>
</dbReference>
<evidence type="ECO:0000256" key="1">
    <source>
        <dbReference type="SAM" id="MobiDB-lite"/>
    </source>
</evidence>
<feature type="chain" id="PRO_5041225405" evidence="2">
    <location>
        <begin position="23"/>
        <end position="264"/>
    </location>
</feature>
<keyword evidence="4" id="KW-1185">Reference proteome</keyword>